<accession>A0A6F8PRI2</accession>
<organism evidence="2 3">
    <name type="scientific">Thiosulfatimonas sediminis</name>
    <dbReference type="NCBI Taxonomy" id="2675054"/>
    <lineage>
        <taxon>Bacteria</taxon>
        <taxon>Pseudomonadati</taxon>
        <taxon>Pseudomonadota</taxon>
        <taxon>Gammaproteobacteria</taxon>
        <taxon>Thiotrichales</taxon>
        <taxon>Piscirickettsiaceae</taxon>
        <taxon>Thiosulfatimonas</taxon>
    </lineage>
</organism>
<evidence type="ECO:0008006" key="4">
    <source>
        <dbReference type="Google" id="ProtNLM"/>
    </source>
</evidence>
<reference evidence="3" key="1">
    <citation type="submission" date="2019-11" db="EMBL/GenBank/DDBJ databases">
        <title>Isolation and characterization of two novel species in the genus Thiomicrorhabdus.</title>
        <authorList>
            <person name="Mochizuki J."/>
            <person name="Kojima H."/>
            <person name="Fukui M."/>
        </authorList>
    </citation>
    <scope>NUCLEOTIDE SEQUENCE [LARGE SCALE GENOMIC DNA]</scope>
    <source>
        <strain evidence="3">aks77</strain>
    </source>
</reference>
<keyword evidence="3" id="KW-1185">Reference proteome</keyword>
<evidence type="ECO:0000313" key="2">
    <source>
        <dbReference type="EMBL" id="BBP44725.1"/>
    </source>
</evidence>
<evidence type="ECO:0000256" key="1">
    <source>
        <dbReference type="SAM" id="Phobius"/>
    </source>
</evidence>
<protein>
    <recommendedName>
        <fullName evidence="4">DUF4381 domain-containing protein</fullName>
    </recommendedName>
</protein>
<sequence>MDPQVLQQLHDIQLPDPIGWWPLAFAWWILLLSVTSIIIGIIWYFTDQRRRNVYRRQAQRQLQQIMRQDSPDTNKILQINALLKQVAISAYGRRRVAALHQTQWLQFLQQNANYIPQPPSIPQHSDRIYAPPSQQTNELINAWHDYAKRWIKGHHQ</sequence>
<dbReference type="InterPro" id="IPR025489">
    <property type="entry name" value="DUF4381"/>
</dbReference>
<name>A0A6F8PRI2_9GAMM</name>
<dbReference type="RefSeq" id="WP_173269255.1">
    <property type="nucleotide sequence ID" value="NZ_AP021889.1"/>
</dbReference>
<keyword evidence="1" id="KW-0812">Transmembrane</keyword>
<evidence type="ECO:0000313" key="3">
    <source>
        <dbReference type="Proteomes" id="UP000501726"/>
    </source>
</evidence>
<dbReference type="Pfam" id="PF14316">
    <property type="entry name" value="DUF4381"/>
    <property type="match status" value="1"/>
</dbReference>
<proteinExistence type="predicted"/>
<keyword evidence="1" id="KW-0472">Membrane</keyword>
<dbReference type="Proteomes" id="UP000501726">
    <property type="component" value="Chromosome"/>
</dbReference>
<dbReference type="EMBL" id="AP021889">
    <property type="protein sequence ID" value="BBP44725.1"/>
    <property type="molecule type" value="Genomic_DNA"/>
</dbReference>
<feature type="transmembrane region" description="Helical" evidence="1">
    <location>
        <begin position="20"/>
        <end position="46"/>
    </location>
</feature>
<keyword evidence="1" id="KW-1133">Transmembrane helix</keyword>
<dbReference type="KEGG" id="tse:THMIRHAS_00980"/>
<dbReference type="AlphaFoldDB" id="A0A6F8PRI2"/>
<gene>
    <name evidence="2" type="ORF">THMIRHAS_00980</name>
</gene>